<proteinExistence type="inferred from homology"/>
<keyword evidence="13" id="KW-1185">Reference proteome</keyword>
<keyword evidence="4 8" id="KW-0812">Transmembrane</keyword>
<sequence>MELREWLIILGLALVTLIVIDGVRRLQRQRQVPRLDRAGYEPAAGATADPDDEDPEAAAREAELSWELPNGGARVVRPAEQSDVKPKPKLQRQDHPGPSRVLSEFRRQRRDDDEAPEIGGVAAASASSAATMSAASGSSAWSGSDTGGEHDVSAMAEAREETREEVKGERREPELDIGAGSRADHAPEDERRSNDPAHEPLAADPDDHETYHDDDERYRLVDLEGMSDSLKSGSKRVGSSMQRFGSSLQKTLAERRDHKRQERVRKEQERAERKQREQAEREEQAHRDREAAEARAAREAERRRFEAETAERDDDPLFDGASSSRYDEPASRYDEPAPAAAEVAEMPLEDDVVKAHPVLEKAMRHDVSAGHAREALSHAEEVIVISVMSRDEQGFSGAALLDLMLACGLRYGRDMGIFHRFETEDAESPLQFSMVNVVKPGTFPIHSMDDFHTPGVTLLMPLPSASDTSAAFEAMVETAMVIVRHLGGELKDEHMSVMTAQTVEFARQRVQEFERRNRLHRYQVN</sequence>
<dbReference type="HAMAP" id="MF_00509">
    <property type="entry name" value="ZipA"/>
    <property type="match status" value="1"/>
</dbReference>
<dbReference type="Proteomes" id="UP000324260">
    <property type="component" value="Unassembled WGS sequence"/>
</dbReference>
<feature type="compositionally biased region" description="Low complexity" evidence="10">
    <location>
        <begin position="119"/>
        <end position="144"/>
    </location>
</feature>
<evidence type="ECO:0000259" key="11">
    <source>
        <dbReference type="SMART" id="SM00771"/>
    </source>
</evidence>
<evidence type="ECO:0000256" key="3">
    <source>
        <dbReference type="ARBA" id="ARBA00022618"/>
    </source>
</evidence>
<dbReference type="OrthoDB" id="7054914at2"/>
<evidence type="ECO:0000256" key="7">
    <source>
        <dbReference type="ARBA" id="ARBA00023306"/>
    </source>
</evidence>
<evidence type="ECO:0000256" key="9">
    <source>
        <dbReference type="RuleBase" id="RU003612"/>
    </source>
</evidence>
<evidence type="ECO:0000256" key="10">
    <source>
        <dbReference type="SAM" id="MobiDB-lite"/>
    </source>
</evidence>
<feature type="compositionally biased region" description="Basic and acidic residues" evidence="10">
    <location>
        <begin position="252"/>
        <end position="310"/>
    </location>
</feature>
<dbReference type="GO" id="GO:0043093">
    <property type="term" value="P:FtsZ-dependent cytokinesis"/>
    <property type="evidence" value="ECO:0007669"/>
    <property type="project" value="UniProtKB-UniRule"/>
</dbReference>
<evidence type="ECO:0000256" key="4">
    <source>
        <dbReference type="ARBA" id="ARBA00022692"/>
    </source>
</evidence>
<dbReference type="SMART" id="SM00771">
    <property type="entry name" value="ZipA_C"/>
    <property type="match status" value="1"/>
</dbReference>
<feature type="compositionally biased region" description="Basic and acidic residues" evidence="10">
    <location>
        <begin position="208"/>
        <end position="222"/>
    </location>
</feature>
<comment type="similarity">
    <text evidence="8 9">Belongs to the ZipA family.</text>
</comment>
<feature type="compositionally biased region" description="Basic and acidic residues" evidence="10">
    <location>
        <begin position="325"/>
        <end position="335"/>
    </location>
</feature>
<dbReference type="GO" id="GO:0005886">
    <property type="term" value="C:plasma membrane"/>
    <property type="evidence" value="ECO:0007669"/>
    <property type="project" value="UniProtKB-SubCell"/>
</dbReference>
<evidence type="ECO:0000256" key="2">
    <source>
        <dbReference type="ARBA" id="ARBA00022519"/>
    </source>
</evidence>
<keyword evidence="2 8" id="KW-0997">Cell inner membrane</keyword>
<keyword evidence="6 8" id="KW-0472">Membrane</keyword>
<dbReference type="GO" id="GO:0032153">
    <property type="term" value="C:cell division site"/>
    <property type="evidence" value="ECO:0007669"/>
    <property type="project" value="UniProtKB-UniRule"/>
</dbReference>
<dbReference type="InterPro" id="IPR011919">
    <property type="entry name" value="Cell_div_ZipA"/>
</dbReference>
<dbReference type="GO" id="GO:0000917">
    <property type="term" value="P:division septum assembly"/>
    <property type="evidence" value="ECO:0007669"/>
    <property type="project" value="TreeGrafter"/>
</dbReference>
<feature type="compositionally biased region" description="Polar residues" evidence="10">
    <location>
        <begin position="229"/>
        <end position="250"/>
    </location>
</feature>
<dbReference type="AlphaFoldDB" id="A0A5D9D819"/>
<dbReference type="EMBL" id="VTPU01000008">
    <property type="protein sequence ID" value="TZG39452.1"/>
    <property type="molecule type" value="Genomic_DNA"/>
</dbReference>
<comment type="function">
    <text evidence="8 9">Essential cell division protein that stabilizes the FtsZ protofilaments by cross-linking them and that serves as a cytoplasmic membrane anchor for the Z ring. Also required for the recruitment to the septal ring of downstream cell division proteins.</text>
</comment>
<keyword evidence="5 8" id="KW-1133">Transmembrane helix</keyword>
<feature type="transmembrane region" description="Helical" evidence="8">
    <location>
        <begin position="6"/>
        <end position="24"/>
    </location>
</feature>
<accession>A0A5D9D819</accession>
<dbReference type="InterPro" id="IPR036765">
    <property type="entry name" value="ZipA_FtsZ-bd_C_sf"/>
</dbReference>
<protein>
    <recommendedName>
        <fullName evidence="8 9">Cell division protein ZipA</fullName>
    </recommendedName>
</protein>
<feature type="region of interest" description="Disordered" evidence="10">
    <location>
        <begin position="37"/>
        <end position="338"/>
    </location>
</feature>
<feature type="compositionally biased region" description="Basic and acidic residues" evidence="10">
    <location>
        <begin position="182"/>
        <end position="198"/>
    </location>
</feature>
<dbReference type="RefSeq" id="WP_149322130.1">
    <property type="nucleotide sequence ID" value="NZ_JARWAH010000002.1"/>
</dbReference>
<dbReference type="Gene3D" id="3.30.1400.10">
    <property type="entry name" value="ZipA, C-terminal FtsZ-binding domain"/>
    <property type="match status" value="1"/>
</dbReference>
<keyword evidence="7 8" id="KW-0131">Cell cycle</keyword>
<keyword evidence="3 8" id="KW-0132">Cell division</keyword>
<dbReference type="InterPro" id="IPR007449">
    <property type="entry name" value="ZipA_FtsZ-bd_C"/>
</dbReference>
<evidence type="ECO:0000256" key="8">
    <source>
        <dbReference type="HAMAP-Rule" id="MF_00509"/>
    </source>
</evidence>
<dbReference type="PANTHER" id="PTHR38685">
    <property type="entry name" value="CELL DIVISION PROTEIN ZIPA"/>
    <property type="match status" value="1"/>
</dbReference>
<feature type="compositionally biased region" description="Basic and acidic residues" evidence="10">
    <location>
        <begin position="147"/>
        <end position="174"/>
    </location>
</feature>
<feature type="compositionally biased region" description="Basic and acidic residues" evidence="10">
    <location>
        <begin position="80"/>
        <end position="112"/>
    </location>
</feature>
<evidence type="ECO:0000256" key="6">
    <source>
        <dbReference type="ARBA" id="ARBA00023136"/>
    </source>
</evidence>
<gene>
    <name evidence="8 12" type="primary">zipA</name>
    <name evidence="12" type="ORF">FZZ93_09710</name>
</gene>
<comment type="caution">
    <text evidence="12">The sequence shown here is derived from an EMBL/GenBank/DDBJ whole genome shotgun (WGS) entry which is preliminary data.</text>
</comment>
<evidence type="ECO:0000256" key="1">
    <source>
        <dbReference type="ARBA" id="ARBA00022475"/>
    </source>
</evidence>
<feature type="domain" description="ZipA C-terminal FtsZ-binding" evidence="11">
    <location>
        <begin position="379"/>
        <end position="510"/>
    </location>
</feature>
<comment type="subunit">
    <text evidence="8">Interacts with FtsZ via their C-terminal domains.</text>
</comment>
<name>A0A5D9D819_HALER</name>
<dbReference type="Pfam" id="PF04354">
    <property type="entry name" value="ZipA_C"/>
    <property type="match status" value="1"/>
</dbReference>
<dbReference type="NCBIfam" id="TIGR02205">
    <property type="entry name" value="septum_zipA"/>
    <property type="match status" value="1"/>
</dbReference>
<dbReference type="SUPFAM" id="SSF64383">
    <property type="entry name" value="Cell-division protein ZipA, C-terminal domain"/>
    <property type="match status" value="1"/>
</dbReference>
<evidence type="ECO:0000313" key="12">
    <source>
        <dbReference type="EMBL" id="TZG39452.1"/>
    </source>
</evidence>
<evidence type="ECO:0000256" key="5">
    <source>
        <dbReference type="ARBA" id="ARBA00022989"/>
    </source>
</evidence>
<dbReference type="PANTHER" id="PTHR38685:SF1">
    <property type="entry name" value="CELL DIVISION PROTEIN ZIPA"/>
    <property type="match status" value="1"/>
</dbReference>
<evidence type="ECO:0000313" key="13">
    <source>
        <dbReference type="Proteomes" id="UP000324260"/>
    </source>
</evidence>
<comment type="subcellular location">
    <subcellularLocation>
        <location evidence="8">Cell inner membrane</location>
        <topology evidence="8">Single-pass type I membrane protein</topology>
    </subcellularLocation>
    <text evidence="8">Localizes to the Z ring in an FtsZ-dependent manner.</text>
</comment>
<reference evidence="12 13" key="1">
    <citation type="submission" date="2019-08" db="EMBL/GenBank/DDBJ databases">
        <title>Draft Genome Sequence of Halomonas eurihalina Isolated from Preserved Hide-surface.</title>
        <authorList>
            <person name="Hussain S.A."/>
            <person name="Xu A."/>
            <person name="Sarker M."/>
            <person name="Sommers C."/>
        </authorList>
    </citation>
    <scope>NUCLEOTIDE SEQUENCE [LARGE SCALE GENOMIC DNA]</scope>
    <source>
        <strain evidence="12 13">MS1</strain>
    </source>
</reference>
<organism evidence="12 13">
    <name type="scientific">Halomonas eurihalina</name>
    <dbReference type="NCBI Taxonomy" id="42566"/>
    <lineage>
        <taxon>Bacteria</taxon>
        <taxon>Pseudomonadati</taxon>
        <taxon>Pseudomonadota</taxon>
        <taxon>Gammaproteobacteria</taxon>
        <taxon>Oceanospirillales</taxon>
        <taxon>Halomonadaceae</taxon>
        <taxon>Halomonas</taxon>
    </lineage>
</organism>
<keyword evidence="1 8" id="KW-1003">Cell membrane</keyword>